<dbReference type="STRING" id="1611254.A0A2G5VKI4"/>
<dbReference type="EMBL" id="PDUG01000001">
    <property type="protein sequence ID" value="PIC52190.1"/>
    <property type="molecule type" value="Genomic_DNA"/>
</dbReference>
<protein>
    <submittedName>
        <fullName evidence="1">Uncharacterized protein</fullName>
    </submittedName>
</protein>
<name>A0A2G5VKI4_9PELO</name>
<proteinExistence type="predicted"/>
<accession>A0A2G5VKI4</accession>
<organism evidence="1 2">
    <name type="scientific">Caenorhabditis nigoni</name>
    <dbReference type="NCBI Taxonomy" id="1611254"/>
    <lineage>
        <taxon>Eukaryota</taxon>
        <taxon>Metazoa</taxon>
        <taxon>Ecdysozoa</taxon>
        <taxon>Nematoda</taxon>
        <taxon>Chromadorea</taxon>
        <taxon>Rhabditida</taxon>
        <taxon>Rhabditina</taxon>
        <taxon>Rhabditomorpha</taxon>
        <taxon>Rhabditoidea</taxon>
        <taxon>Rhabditidae</taxon>
        <taxon>Peloderinae</taxon>
        <taxon>Caenorhabditis</taxon>
    </lineage>
</organism>
<evidence type="ECO:0000313" key="2">
    <source>
        <dbReference type="Proteomes" id="UP000230233"/>
    </source>
</evidence>
<gene>
    <name evidence="1" type="primary">Cnig_chr_I.g240</name>
    <name evidence="1" type="ORF">B9Z55_000240</name>
</gene>
<reference evidence="2" key="1">
    <citation type="submission" date="2017-10" db="EMBL/GenBank/DDBJ databases">
        <title>Rapid genome shrinkage in a self-fertile nematode reveals novel sperm competition proteins.</title>
        <authorList>
            <person name="Yin D."/>
            <person name="Schwarz E.M."/>
            <person name="Thomas C.G."/>
            <person name="Felde R.L."/>
            <person name="Korf I.F."/>
            <person name="Cutter A.D."/>
            <person name="Schartner C.M."/>
            <person name="Ralston E.J."/>
            <person name="Meyer B.J."/>
            <person name="Haag E.S."/>
        </authorList>
    </citation>
    <scope>NUCLEOTIDE SEQUENCE [LARGE SCALE GENOMIC DNA]</scope>
    <source>
        <strain evidence="2">JU1422</strain>
    </source>
</reference>
<dbReference type="AlphaFoldDB" id="A0A2G5VKI4"/>
<evidence type="ECO:0000313" key="1">
    <source>
        <dbReference type="EMBL" id="PIC52190.1"/>
    </source>
</evidence>
<dbReference type="Proteomes" id="UP000230233">
    <property type="component" value="Chromosome I"/>
</dbReference>
<keyword evidence="2" id="KW-1185">Reference proteome</keyword>
<sequence length="92" mass="10770">MFADEKINWNPFISNRSNRDGILMRRRQPEILISNDIEKAFLMLGLHEEDRDATRFLWQQPHLLPLQESTVWSQDKPVSAQCHYQASSASSQ</sequence>
<dbReference type="OrthoDB" id="5920525at2759"/>
<comment type="caution">
    <text evidence="1">The sequence shown here is derived from an EMBL/GenBank/DDBJ whole genome shotgun (WGS) entry which is preliminary data.</text>
</comment>